<dbReference type="AlphaFoldDB" id="A0A6G1I6F2"/>
<evidence type="ECO:0000256" key="2">
    <source>
        <dbReference type="SAM" id="MobiDB-lite"/>
    </source>
</evidence>
<accession>A0A6G1I6F2</accession>
<gene>
    <name evidence="3" type="ORF">EJ06DRAFT_519375</name>
</gene>
<sequence>MRCRLSRIQSRSNSDPQPHQQQPPLQPQASSASSTSVYSPYLHALQQIDGIPVPDLAATLTNPAEDAANDAHLTFRTPVDPQGEWRAQNAESFAQYRLRMHTSTSTNNPNRMAQDRSAANDDRARRERLHRVLARLHRLHGTTYGDRIPTHNSLYDWSPASEGEDEEMELQAILRELRSQQPNATPESLRVLGQTQLEVERERRTRSHASQLQAGSTSQNPPSSLYSAAILRAVRQHSRASARSPAPAPAPDYTLQYTMDRERYTTEPEEYTTPTQAQPRPEPTDNTDPRPRMRRTVITDPFANGHPPPAPYLSSTIKYLADIRSSLSLQDSIAYGADAGIERWINTLYCPAIVNIFDLPPLCETSLLAPGTVFSGQQRANPDLPSHTAPPGGSSSNYQRRWELDWRWESPRIGTLPHPAIHDIPSRWTTNTYPGSSLHAYRSPHTTVPPHAGTGSATGAPEKYPAEQWPVTVTIHSVDYERMTLAATMKAYEVPTHPQPTCSSIGGPVGEDAREKKSITTYLEGELIDFRTHTLLTESFKSSPANDATYWRKLEPFKDMSDKELLRRLLSAEYLRKLGEEYVLMRWKERCFVKAPGERVVRISI</sequence>
<feature type="region of interest" description="Disordered" evidence="2">
    <location>
        <begin position="1"/>
        <end position="34"/>
    </location>
</feature>
<dbReference type="PANTHER" id="PTHR14534:SF3">
    <property type="entry name" value="GID COMPLEX SUBUNIT 4 HOMOLOG"/>
    <property type="match status" value="1"/>
</dbReference>
<reference evidence="3" key="1">
    <citation type="journal article" date="2020" name="Stud. Mycol.">
        <title>101 Dothideomycetes genomes: a test case for predicting lifestyles and emergence of pathogens.</title>
        <authorList>
            <person name="Haridas S."/>
            <person name="Albert R."/>
            <person name="Binder M."/>
            <person name="Bloem J."/>
            <person name="Labutti K."/>
            <person name="Salamov A."/>
            <person name="Andreopoulos B."/>
            <person name="Baker S."/>
            <person name="Barry K."/>
            <person name="Bills G."/>
            <person name="Bluhm B."/>
            <person name="Cannon C."/>
            <person name="Castanera R."/>
            <person name="Culley D."/>
            <person name="Daum C."/>
            <person name="Ezra D."/>
            <person name="Gonzalez J."/>
            <person name="Henrissat B."/>
            <person name="Kuo A."/>
            <person name="Liang C."/>
            <person name="Lipzen A."/>
            <person name="Lutzoni F."/>
            <person name="Magnuson J."/>
            <person name="Mondo S."/>
            <person name="Nolan M."/>
            <person name="Ohm R."/>
            <person name="Pangilinan J."/>
            <person name="Park H.-J."/>
            <person name="Ramirez L."/>
            <person name="Alfaro M."/>
            <person name="Sun H."/>
            <person name="Tritt A."/>
            <person name="Yoshinaga Y."/>
            <person name="Zwiers L.-H."/>
            <person name="Turgeon B."/>
            <person name="Goodwin S."/>
            <person name="Spatafora J."/>
            <person name="Crous P."/>
            <person name="Grigoriev I."/>
        </authorList>
    </citation>
    <scope>NUCLEOTIDE SEQUENCE</scope>
    <source>
        <strain evidence="3">CBS 262.69</strain>
    </source>
</reference>
<dbReference type="GO" id="GO:0005773">
    <property type="term" value="C:vacuole"/>
    <property type="evidence" value="ECO:0007669"/>
    <property type="project" value="GOC"/>
</dbReference>
<proteinExistence type="inferred from homology"/>
<evidence type="ECO:0000313" key="3">
    <source>
        <dbReference type="EMBL" id="KAF2403627.1"/>
    </source>
</evidence>
<evidence type="ECO:0000256" key="1">
    <source>
        <dbReference type="ARBA" id="ARBA00061469"/>
    </source>
</evidence>
<dbReference type="Proteomes" id="UP000799640">
    <property type="component" value="Unassembled WGS sequence"/>
</dbReference>
<name>A0A6G1I6F2_9PEZI</name>
<feature type="region of interest" description="Disordered" evidence="2">
    <location>
        <begin position="197"/>
        <end position="223"/>
    </location>
</feature>
<feature type="region of interest" description="Disordered" evidence="2">
    <location>
        <begin position="103"/>
        <end position="124"/>
    </location>
</feature>
<dbReference type="InterPro" id="IPR018618">
    <property type="entry name" value="GID4/10-like"/>
</dbReference>
<organism evidence="3 4">
    <name type="scientific">Trichodelitschia bisporula</name>
    <dbReference type="NCBI Taxonomy" id="703511"/>
    <lineage>
        <taxon>Eukaryota</taxon>
        <taxon>Fungi</taxon>
        <taxon>Dikarya</taxon>
        <taxon>Ascomycota</taxon>
        <taxon>Pezizomycotina</taxon>
        <taxon>Dothideomycetes</taxon>
        <taxon>Dothideomycetes incertae sedis</taxon>
        <taxon>Phaeotrichales</taxon>
        <taxon>Phaeotrichaceae</taxon>
        <taxon>Trichodelitschia</taxon>
    </lineage>
</organism>
<dbReference type="GO" id="GO:0006623">
    <property type="term" value="P:protein targeting to vacuole"/>
    <property type="evidence" value="ECO:0007669"/>
    <property type="project" value="TreeGrafter"/>
</dbReference>
<dbReference type="GO" id="GO:0034657">
    <property type="term" value="C:GID complex"/>
    <property type="evidence" value="ECO:0007669"/>
    <property type="project" value="TreeGrafter"/>
</dbReference>
<dbReference type="EMBL" id="ML996689">
    <property type="protein sequence ID" value="KAF2403627.1"/>
    <property type="molecule type" value="Genomic_DNA"/>
</dbReference>
<comment type="similarity">
    <text evidence="1">Belongs to the GID4/VID24 family.</text>
</comment>
<protein>
    <submittedName>
        <fullName evidence="3">Uncharacterized protein</fullName>
    </submittedName>
</protein>
<dbReference type="GO" id="GO:0045721">
    <property type="term" value="P:negative regulation of gluconeogenesis"/>
    <property type="evidence" value="ECO:0007669"/>
    <property type="project" value="TreeGrafter"/>
</dbReference>
<keyword evidence="4" id="KW-1185">Reference proteome</keyword>
<feature type="compositionally biased region" description="Polar residues" evidence="2">
    <location>
        <begin position="208"/>
        <end position="223"/>
    </location>
</feature>
<dbReference type="PANTHER" id="PTHR14534">
    <property type="entry name" value="VACUOLAR IMPORT AND DEGRADATION PROTEIN 24"/>
    <property type="match status" value="1"/>
</dbReference>
<feature type="region of interest" description="Disordered" evidence="2">
    <location>
        <begin position="237"/>
        <end position="256"/>
    </location>
</feature>
<dbReference type="OrthoDB" id="62at2759"/>
<feature type="compositionally biased region" description="Low complexity" evidence="2">
    <location>
        <begin position="12"/>
        <end position="34"/>
    </location>
</feature>
<dbReference type="GO" id="GO:0007039">
    <property type="term" value="P:protein catabolic process in the vacuole"/>
    <property type="evidence" value="ECO:0007669"/>
    <property type="project" value="TreeGrafter"/>
</dbReference>
<dbReference type="GO" id="GO:0043161">
    <property type="term" value="P:proteasome-mediated ubiquitin-dependent protein catabolic process"/>
    <property type="evidence" value="ECO:0007669"/>
    <property type="project" value="TreeGrafter"/>
</dbReference>
<feature type="region of interest" description="Disordered" evidence="2">
    <location>
        <begin position="265"/>
        <end position="293"/>
    </location>
</feature>
<dbReference type="Pfam" id="PF09783">
    <property type="entry name" value="Vac_ImportDeg"/>
    <property type="match status" value="1"/>
</dbReference>
<evidence type="ECO:0000313" key="4">
    <source>
        <dbReference type="Proteomes" id="UP000799640"/>
    </source>
</evidence>